<dbReference type="AlphaFoldDB" id="A0A0E9XQY1"/>
<organism evidence="1">
    <name type="scientific">Anguilla anguilla</name>
    <name type="common">European freshwater eel</name>
    <name type="synonym">Muraena anguilla</name>
    <dbReference type="NCBI Taxonomy" id="7936"/>
    <lineage>
        <taxon>Eukaryota</taxon>
        <taxon>Metazoa</taxon>
        <taxon>Chordata</taxon>
        <taxon>Craniata</taxon>
        <taxon>Vertebrata</taxon>
        <taxon>Euteleostomi</taxon>
        <taxon>Actinopterygii</taxon>
        <taxon>Neopterygii</taxon>
        <taxon>Teleostei</taxon>
        <taxon>Anguilliformes</taxon>
        <taxon>Anguillidae</taxon>
        <taxon>Anguilla</taxon>
    </lineage>
</organism>
<proteinExistence type="predicted"/>
<protein>
    <submittedName>
        <fullName evidence="1">Uncharacterized protein</fullName>
    </submittedName>
</protein>
<sequence>MNPSLHRIFCTSGFEKETTLESVFIVFRKCLLF</sequence>
<accession>A0A0E9XQY1</accession>
<reference evidence="1" key="2">
    <citation type="journal article" date="2015" name="Fish Shellfish Immunol.">
        <title>Early steps in the European eel (Anguilla anguilla)-Vibrio vulnificus interaction in the gills: Role of the RtxA13 toxin.</title>
        <authorList>
            <person name="Callol A."/>
            <person name="Pajuelo D."/>
            <person name="Ebbesson L."/>
            <person name="Teles M."/>
            <person name="MacKenzie S."/>
            <person name="Amaro C."/>
        </authorList>
    </citation>
    <scope>NUCLEOTIDE SEQUENCE</scope>
</reference>
<evidence type="ECO:0000313" key="1">
    <source>
        <dbReference type="EMBL" id="JAI05168.1"/>
    </source>
</evidence>
<name>A0A0E9XQY1_ANGAN</name>
<reference evidence="1" key="1">
    <citation type="submission" date="2014-11" db="EMBL/GenBank/DDBJ databases">
        <authorList>
            <person name="Amaro Gonzalez C."/>
        </authorList>
    </citation>
    <scope>NUCLEOTIDE SEQUENCE</scope>
</reference>
<dbReference type="EMBL" id="GBXM01003410">
    <property type="protein sequence ID" value="JAI05168.1"/>
    <property type="molecule type" value="Transcribed_RNA"/>
</dbReference>